<evidence type="ECO:0000313" key="2">
    <source>
        <dbReference type="Proteomes" id="UP000070284"/>
    </source>
</evidence>
<comment type="caution">
    <text evidence="1">The sequence shown here is derived from an EMBL/GenBank/DDBJ whole genome shotgun (WGS) entry which is preliminary data.</text>
</comment>
<dbReference type="AlphaFoldDB" id="A0A133UGV6"/>
<accession>A0A133UGV6</accession>
<dbReference type="Proteomes" id="UP000070284">
    <property type="component" value="Unassembled WGS sequence"/>
</dbReference>
<proteinExistence type="predicted"/>
<sequence>MGGTLDLDLTRIREKETGEVFAPAEEVLDMPERKVILEDISLESIEQISKLTYDKFSVNPSCL</sequence>
<organism evidence="1 2">
    <name type="scientific">candidate division MSBL1 archaeon SCGC-AAA259E19</name>
    <dbReference type="NCBI Taxonomy" id="1698264"/>
    <lineage>
        <taxon>Archaea</taxon>
        <taxon>Methanobacteriati</taxon>
        <taxon>Methanobacteriota</taxon>
        <taxon>candidate division MSBL1</taxon>
    </lineage>
</organism>
<evidence type="ECO:0000313" key="1">
    <source>
        <dbReference type="EMBL" id="KXA93458.1"/>
    </source>
</evidence>
<gene>
    <name evidence="1" type="ORF">AKJ65_06275</name>
</gene>
<protein>
    <submittedName>
        <fullName evidence="1">Uncharacterized protein</fullName>
    </submittedName>
</protein>
<name>A0A133UGV6_9EURY</name>
<keyword evidence="2" id="KW-1185">Reference proteome</keyword>
<reference evidence="1 2" key="1">
    <citation type="journal article" date="2016" name="Sci. Rep.">
        <title>Metabolic traits of an uncultured archaeal lineage -MSBL1- from brine pools of the Red Sea.</title>
        <authorList>
            <person name="Mwirichia R."/>
            <person name="Alam I."/>
            <person name="Rashid M."/>
            <person name="Vinu M."/>
            <person name="Ba-Alawi W."/>
            <person name="Anthony Kamau A."/>
            <person name="Kamanda Ngugi D."/>
            <person name="Goker M."/>
            <person name="Klenk H.P."/>
            <person name="Bajic V."/>
            <person name="Stingl U."/>
        </authorList>
    </citation>
    <scope>NUCLEOTIDE SEQUENCE [LARGE SCALE GENOMIC DNA]</scope>
    <source>
        <strain evidence="1">SCGC-AAA259E19</strain>
    </source>
</reference>
<dbReference type="EMBL" id="LHXO01000109">
    <property type="protein sequence ID" value="KXA93458.1"/>
    <property type="molecule type" value="Genomic_DNA"/>
</dbReference>